<dbReference type="Gene3D" id="3.40.640.10">
    <property type="entry name" value="Type I PLP-dependent aspartate aminotransferase-like (Major domain)"/>
    <property type="match status" value="1"/>
</dbReference>
<dbReference type="InterPro" id="IPR015422">
    <property type="entry name" value="PyrdxlP-dep_Trfase_small"/>
</dbReference>
<evidence type="ECO:0000259" key="9">
    <source>
        <dbReference type="PROSITE" id="PS52004"/>
    </source>
</evidence>
<dbReference type="Gene3D" id="3.30.70.250">
    <property type="entry name" value="Malonyl-CoA ACP transacylase, ACP-binding"/>
    <property type="match status" value="1"/>
</dbReference>
<dbReference type="GO" id="GO:0004315">
    <property type="term" value="F:3-oxoacyl-[acyl-carrier-protein] synthase activity"/>
    <property type="evidence" value="ECO:0007669"/>
    <property type="project" value="InterPro"/>
</dbReference>
<dbReference type="STRING" id="395963.Bind_0846"/>
<keyword evidence="4" id="KW-0808">Transferase</keyword>
<dbReference type="GO" id="GO:0004312">
    <property type="term" value="F:fatty acid synthase activity"/>
    <property type="evidence" value="ECO:0007669"/>
    <property type="project" value="TreeGrafter"/>
</dbReference>
<dbReference type="HOGENOM" id="CLU_000022_70_2_5"/>
<dbReference type="RefSeq" id="WP_012383853.1">
    <property type="nucleotide sequence ID" value="NC_010581.1"/>
</dbReference>
<feature type="compositionally biased region" description="Polar residues" evidence="7">
    <location>
        <begin position="2700"/>
        <end position="2710"/>
    </location>
</feature>
<dbReference type="InterPro" id="IPR009081">
    <property type="entry name" value="PP-bd_ACP"/>
</dbReference>
<dbReference type="Pfam" id="PF00668">
    <property type="entry name" value="Condensation"/>
    <property type="match status" value="1"/>
</dbReference>
<dbReference type="GO" id="GO:0008483">
    <property type="term" value="F:transaminase activity"/>
    <property type="evidence" value="ECO:0007669"/>
    <property type="project" value="InterPro"/>
</dbReference>
<dbReference type="InterPro" id="IPR016036">
    <property type="entry name" value="Malonyl_transacylase_ACP-bd"/>
</dbReference>
<dbReference type="Gene3D" id="3.30.559.30">
    <property type="entry name" value="Nonribosomal peptide synthetase, condensation domain"/>
    <property type="match status" value="1"/>
</dbReference>
<dbReference type="EMBL" id="CP001016">
    <property type="protein sequence ID" value="ACB94496.1"/>
    <property type="molecule type" value="Genomic_DNA"/>
</dbReference>
<feature type="compositionally biased region" description="Low complexity" evidence="7">
    <location>
        <begin position="1144"/>
        <end position="1156"/>
    </location>
</feature>
<dbReference type="FunFam" id="3.40.50.980:FF:000001">
    <property type="entry name" value="Non-ribosomal peptide synthetase"/>
    <property type="match status" value="1"/>
</dbReference>
<dbReference type="InterPro" id="IPR016039">
    <property type="entry name" value="Thiolase-like"/>
</dbReference>
<dbReference type="SUPFAM" id="SSF52777">
    <property type="entry name" value="CoA-dependent acyltransferases"/>
    <property type="match status" value="2"/>
</dbReference>
<dbReference type="InterPro" id="IPR014043">
    <property type="entry name" value="Acyl_transferase_dom"/>
</dbReference>
<dbReference type="SUPFAM" id="SSF56801">
    <property type="entry name" value="Acetyl-CoA synthetase-like"/>
    <property type="match status" value="1"/>
</dbReference>
<dbReference type="SUPFAM" id="SSF52151">
    <property type="entry name" value="FabD/lysophospholipase-like"/>
    <property type="match status" value="1"/>
</dbReference>
<dbReference type="Pfam" id="PF00109">
    <property type="entry name" value="ketoacyl-synt"/>
    <property type="match status" value="1"/>
</dbReference>
<dbReference type="GO" id="GO:0006633">
    <property type="term" value="P:fatty acid biosynthetic process"/>
    <property type="evidence" value="ECO:0007669"/>
    <property type="project" value="InterPro"/>
</dbReference>
<dbReference type="InterPro" id="IPR045851">
    <property type="entry name" value="AMP-bd_C_sf"/>
</dbReference>
<dbReference type="PANTHER" id="PTHR43775">
    <property type="entry name" value="FATTY ACID SYNTHASE"/>
    <property type="match status" value="1"/>
</dbReference>
<feature type="compositionally biased region" description="Basic and acidic residues" evidence="7">
    <location>
        <begin position="1157"/>
        <end position="1170"/>
    </location>
</feature>
<dbReference type="OrthoDB" id="9778690at2"/>
<dbReference type="Gene3D" id="3.30.300.30">
    <property type="match status" value="1"/>
</dbReference>
<dbReference type="CDD" id="cd00833">
    <property type="entry name" value="PKS"/>
    <property type="match status" value="1"/>
</dbReference>
<dbReference type="KEGG" id="bid:Bind_0846"/>
<keyword evidence="2" id="KW-0596">Phosphopantetheine</keyword>
<dbReference type="PROSITE" id="PS00455">
    <property type="entry name" value="AMP_BINDING"/>
    <property type="match status" value="1"/>
</dbReference>
<name>B2IHH5_BEII9</name>
<dbReference type="eggNOG" id="COG3321">
    <property type="taxonomic scope" value="Bacteria"/>
</dbReference>
<dbReference type="Pfam" id="PF00550">
    <property type="entry name" value="PP-binding"/>
    <property type="match status" value="2"/>
</dbReference>
<dbReference type="PROSITE" id="PS50075">
    <property type="entry name" value="CARRIER"/>
    <property type="match status" value="2"/>
</dbReference>
<dbReference type="Gene3D" id="3.40.50.12780">
    <property type="entry name" value="N-terminal domain of ligase-like"/>
    <property type="match status" value="1"/>
</dbReference>
<dbReference type="eggNOG" id="COG1020">
    <property type="taxonomic scope" value="Bacteria"/>
</dbReference>
<dbReference type="InterPro" id="IPR025110">
    <property type="entry name" value="AMP-bd_C"/>
</dbReference>
<dbReference type="CDD" id="cd19531">
    <property type="entry name" value="LCL_NRPS-like"/>
    <property type="match status" value="1"/>
</dbReference>
<dbReference type="InterPro" id="IPR049704">
    <property type="entry name" value="Aminotrans_3_PPA_site"/>
</dbReference>
<evidence type="ECO:0000256" key="6">
    <source>
        <dbReference type="ARBA" id="ARBA00029443"/>
    </source>
</evidence>
<dbReference type="Pfam" id="PF22621">
    <property type="entry name" value="CurL-like_PKS_C"/>
    <property type="match status" value="1"/>
</dbReference>
<keyword evidence="5" id="KW-0663">Pyridoxal phosphate</keyword>
<proteinExistence type="inferred from homology"/>
<dbReference type="Pfam" id="PF02801">
    <property type="entry name" value="Ketoacyl-synt_C"/>
    <property type="match status" value="1"/>
</dbReference>
<dbReference type="InterPro" id="IPR020845">
    <property type="entry name" value="AMP-binding_CS"/>
</dbReference>
<dbReference type="PROSITE" id="PS52004">
    <property type="entry name" value="KS3_2"/>
    <property type="match status" value="1"/>
</dbReference>
<evidence type="ECO:0000256" key="2">
    <source>
        <dbReference type="ARBA" id="ARBA00022450"/>
    </source>
</evidence>
<sequence>MTQDDDHRLDGAVLPEGAVAIIGISGRFPGASDVAGFWRNIKEGRDCIAHFRDDELDDTFSAQVHADANFVKARPVLDNVDLFDAGFFGMHPREAALTDPQHRLFLECVWEALEDGGYDPSAYPEPIGIFAGCTMNTYFLNNVCADREVIEDFTNNFQLGNYSMMVGAGQEFMATKVAYKLDLRGPAVNIGTACSTSLTAVAQACQSLLLYQADMMLAGGSSISFPQMRGYLYQEGGMVSPDGYCRPFDINAAGTVFGSGVGVVLLKRLEDAVADGDQIYAVIRSAAVNNDGSGKAGYTAPSIDGQAGVILSAHATAGINARSIGYVECHGTATPLGDPIEFEGLVKAFRLTTEDRGFCALGSAKANVGHLDAAAGIIGLIKAVMTLRDSTIPPLLHFSAPNPQIDLADSPFFINKETYAWPKGDEPRRAGVSAFGVGGTNVHVILEEAPLPVQSPATVTNGVYTLPLSARSSLALEQMKLRLADHLESAPDLSLDDVAYTLQVGRRRFDHRTALVCHDLSDAIVKLRAKGGTLKETLAVPNPSLAFMFPGQGTQYAGMGQALYDSQPGFREIIDQGADFLAPLLGADLRDVLYGSRPADEEDPHPIRSTLFAQPALFLVQYATAHLFTGYGFQPNVMIGHSIGEFVAATLASVLTFEEALGFIAERARLMQSMPTGAMLSVRLPEMDLKAILPRELDIAAVNAPELCVVSGPTAEIDAFATLLAQRDIVARQLHTSHAFHSRMMDPVVASLKDTASRIHFQEPKIAYVSCISGQWITTEDVTSPLYWAEHCRRTVRFADALQTMRERGNPVLLEVGTGQTLTTLANQAAAKRKKEEQDQKGTLLRGAISSLPDASRGVDDVTALSEAVAKLWMEGCEPDWASVNAGPCRRVSLPTYPFERKSHWIKAPQSQYRMHEGLPPVVEEQGVEPSGYPLSSYPLQSHIPINTDFMPSQNILKSSTEPTMNMVTNPRADGTSRIHRLTDKIVEIFDALSGDQIGETDYGTSFLELGYDSLFLAQVATQVQKTFGIKVTFRQLLNDFPTVQSLVAHLDEIVPPDPVVEQIAPRPILAATSVAPMSPSPIPLQTESVQTPAGLEGLFREQLHAMQLLLSQQLQVLQGGTASGLGVAGPNVSANVSLAPAGSSIPSVSPKAASKASKDDKVSEEGETSARFKIYRPGTTTHSDDLTPTQKAFIDDLVKRYSARSHGSKDMTQAYRPVLADPRAANGFRQEWKEMVYPVVCARSKGSKIWDVDGNEYVDLVNGFGQTAFGHAPDFVLDAVSEQMKLGFAIGPQTPLAGEVATLFTEMTGNERVTFCNTGSEAVMAAMRVARAVTGRDRVVVFNGAYHGQFDEVLVKGASRNASPRALPVAAGIPRGSVENMVVLPYATPESLEWIRQNADDLAAVVIETVQSRHPAFQPKAFIEEIRAITEKSGTALVFDEVVTGFRVHPGGMQALFGIRADMATYGKVVGGGMPIGVLAGKSRFMDALDGGQWRYGDDSFPEVAPTFFAGTFVRHPLVLAAAKAVLLHLKAAGPQLQENLTARTANLVARMNAELERRGIATRVETFSSFFYMNFSSEDHLATLLFIHMRLLGVHILDGFPGFLTTTHSDADIEHIFTTFCASLEAVQKAGILVGSSAKPAVALSPALSAPALPADVPLTEPQKEIWLAAQLGDAASCSFNESVSLDFKGPLNEKALALSLDDVIARHEALRGSFGKTGENLHIAPQLVIPLQHLDFSAQPDPVSALHDWIDEDAHTPFDLAEGPLVRTGLIKLAAEHHVLVFTAHHIICDGWSANVIINDLAAFYAARSEGLDVGLPAAMPFRRYALNEAAKREGSAATEAYWLDQYKTIPEALDLPFDRPRPAQKSFRGATYSDTIEESIYRGVRQAGAKQGCTLFTTLFAAFQILIGKLTDHSEIVIGVPTAGQSLLDDEILVGHCVNFLPIRDSLDYGKTIADHLQNVRRVTGEAFDHQDFTFGTLVRKLNLRRDPRRLPLTSIQFNVEKLGENANFPGLSTNMSPNAKAFVNFDLFMNVIESDKGLRIDCDYSTDLFDEATIARWVGYFRTLLVSMTRDLTQTLAKVSLLSLEERNWLVTTLNETRAEPDLRPVPELIATQVAKTPDAVAAVFNNVALTYRELDERVNQLAGIVRAQVPGEGRRIGLAVERSLDMLVALIAIMKAGHAYVPLDPHHPAARLQLILDKADVSALICENDHIATLAGSLPVIRLDASRGPSVMDANLPPVNVDSSCYILFTSGSTGTPKGVEVTHRSLANLVWSMVAAPGFKAGDVIVAATTISFDIAAFELYVPLIVGGTVVIASRDDIKGGFGFVSLVEKTHATVIQATPTLARMLLEAGLTPRSDLKVLCGGEALPRDLANALLENQGELWNGYGPTEATVYASTGRIFPGTGPVSIGEPVYNTQLHVLDSHRELVPVGVTGQLYIGGMGLARGYFQRPELDAEAFSVFAVGDGAPQRYYRTGDAVRRLPDGSIEYLGRLDQQIKLRGYRIELGEIESVMRQSPGVQDCAVAVYTPKDGLPRLVGYYVPTVDQQKVPTSELTAYAGGHLPDYMVPSLWIAIEKFPLTPSGKLDRKALPQPEAGTYTENRVITPPTTPLETQLVAIWKAILKDEEIGIHDNIFALGADSIRIFRIAVRMREENINLSAADLMQHPTIAELAEVAAHTTVSGKPKSPSLASFRRGNNNTAGAAR</sequence>
<dbReference type="SUPFAM" id="SSF55048">
    <property type="entry name" value="Probable ACP-binding domain of malonyl-CoA ACP transacylase"/>
    <property type="match status" value="1"/>
</dbReference>
<dbReference type="Proteomes" id="UP000001695">
    <property type="component" value="Chromosome"/>
</dbReference>
<feature type="domain" description="Carrier" evidence="8">
    <location>
        <begin position="977"/>
        <end position="1055"/>
    </location>
</feature>
<dbReference type="GO" id="GO:0044550">
    <property type="term" value="P:secondary metabolite biosynthetic process"/>
    <property type="evidence" value="ECO:0007669"/>
    <property type="project" value="UniProtKB-ARBA"/>
</dbReference>
<dbReference type="PROSITE" id="PS00606">
    <property type="entry name" value="KS3_1"/>
    <property type="match status" value="1"/>
</dbReference>
<evidence type="ECO:0000256" key="5">
    <source>
        <dbReference type="ARBA" id="ARBA00022898"/>
    </source>
</evidence>
<dbReference type="InterPro" id="IPR018201">
    <property type="entry name" value="Ketoacyl_synth_AS"/>
</dbReference>
<dbReference type="InterPro" id="IPR023213">
    <property type="entry name" value="CAT-like_dom_sf"/>
</dbReference>
<dbReference type="InterPro" id="IPR020841">
    <property type="entry name" value="PKS_Beta-ketoAc_synthase_dom"/>
</dbReference>
<dbReference type="SUPFAM" id="SSF53383">
    <property type="entry name" value="PLP-dependent transferases"/>
    <property type="match status" value="1"/>
</dbReference>
<dbReference type="PROSITE" id="PS00600">
    <property type="entry name" value="AA_TRANSFER_CLASS_3"/>
    <property type="match status" value="1"/>
</dbReference>
<dbReference type="FunFam" id="3.30.300.30:FF:000010">
    <property type="entry name" value="Enterobactin synthetase component F"/>
    <property type="match status" value="1"/>
</dbReference>
<dbReference type="Pfam" id="PF00202">
    <property type="entry name" value="Aminotran_3"/>
    <property type="match status" value="1"/>
</dbReference>
<accession>B2IHH5</accession>
<dbReference type="Gene3D" id="3.30.559.10">
    <property type="entry name" value="Chloramphenicol acetyltransferase-like domain"/>
    <property type="match status" value="1"/>
</dbReference>
<dbReference type="CDD" id="cd05930">
    <property type="entry name" value="A_NRPS"/>
    <property type="match status" value="1"/>
</dbReference>
<dbReference type="InterPro" id="IPR050091">
    <property type="entry name" value="PKS_NRPS_Biosynth_Enz"/>
</dbReference>
<evidence type="ECO:0000256" key="1">
    <source>
        <dbReference type="ARBA" id="ARBA00001933"/>
    </source>
</evidence>
<dbReference type="Gene3D" id="3.90.1150.10">
    <property type="entry name" value="Aspartate Aminotransferase, domain 1"/>
    <property type="match status" value="1"/>
</dbReference>
<dbReference type="Pfam" id="PF00501">
    <property type="entry name" value="AMP-binding"/>
    <property type="match status" value="1"/>
</dbReference>
<dbReference type="eggNOG" id="COG0001">
    <property type="taxonomic scope" value="Bacteria"/>
</dbReference>
<evidence type="ECO:0000313" key="10">
    <source>
        <dbReference type="EMBL" id="ACB94496.1"/>
    </source>
</evidence>
<dbReference type="SMART" id="SM00827">
    <property type="entry name" value="PKS_AT"/>
    <property type="match status" value="1"/>
</dbReference>
<dbReference type="InterPro" id="IPR016035">
    <property type="entry name" value="Acyl_Trfase/lysoPLipase"/>
</dbReference>
<evidence type="ECO:0000313" key="11">
    <source>
        <dbReference type="Proteomes" id="UP000001695"/>
    </source>
</evidence>
<evidence type="ECO:0000256" key="3">
    <source>
        <dbReference type="ARBA" id="ARBA00022553"/>
    </source>
</evidence>
<dbReference type="InterPro" id="IPR015424">
    <property type="entry name" value="PyrdxlP-dep_Trfase"/>
</dbReference>
<dbReference type="Pfam" id="PF13193">
    <property type="entry name" value="AMP-binding_C"/>
    <property type="match status" value="1"/>
</dbReference>
<dbReference type="InterPro" id="IPR014031">
    <property type="entry name" value="Ketoacyl_synth_C"/>
</dbReference>
<protein>
    <submittedName>
        <fullName evidence="10">Amino acid adenylation domain protein</fullName>
    </submittedName>
</protein>
<comment type="similarity">
    <text evidence="6">In the C-terminal section; belongs to the NRP synthetase family.</text>
</comment>
<feature type="domain" description="Carrier" evidence="8">
    <location>
        <begin position="2611"/>
        <end position="2685"/>
    </location>
</feature>
<reference evidence="10 11" key="2">
    <citation type="journal article" date="2010" name="J. Bacteriol.">
        <title>Complete genome sequence of Beijerinckia indica subsp. indica.</title>
        <authorList>
            <person name="Tamas I."/>
            <person name="Dedysh S.N."/>
            <person name="Liesack W."/>
            <person name="Stott M.B."/>
            <person name="Alam M."/>
            <person name="Murrell J.C."/>
            <person name="Dunfield P.F."/>
        </authorList>
    </citation>
    <scope>NUCLEOTIDE SEQUENCE [LARGE SCALE GENOMIC DNA]</scope>
    <source>
        <strain evidence="11">ATCC 9039 / DSM 1715 / NCIMB 8712</strain>
    </source>
</reference>
<dbReference type="eggNOG" id="COG0236">
    <property type="taxonomic scope" value="Bacteria"/>
</dbReference>
<dbReference type="SUPFAM" id="SSF47336">
    <property type="entry name" value="ACP-like"/>
    <property type="match status" value="2"/>
</dbReference>
<dbReference type="InterPro" id="IPR000873">
    <property type="entry name" value="AMP-dep_synth/lig_dom"/>
</dbReference>
<gene>
    <name evidence="10" type="ordered locus">Bind_0846</name>
</gene>
<feature type="region of interest" description="Disordered" evidence="7">
    <location>
        <begin position="1142"/>
        <end position="1170"/>
    </location>
</feature>
<dbReference type="Gene3D" id="3.30.70.3290">
    <property type="match status" value="1"/>
</dbReference>
<dbReference type="Gene3D" id="3.40.366.10">
    <property type="entry name" value="Malonyl-Coenzyme A Acyl Carrier Protein, domain 2"/>
    <property type="match status" value="1"/>
</dbReference>
<dbReference type="InterPro" id="IPR001227">
    <property type="entry name" value="Ac_transferase_dom_sf"/>
</dbReference>
<dbReference type="SMART" id="SM00825">
    <property type="entry name" value="PKS_KS"/>
    <property type="match status" value="1"/>
</dbReference>
<dbReference type="Gene3D" id="1.10.1200.10">
    <property type="entry name" value="ACP-like"/>
    <property type="match status" value="2"/>
</dbReference>
<dbReference type="InterPro" id="IPR005814">
    <property type="entry name" value="Aminotrans_3"/>
</dbReference>
<dbReference type="GO" id="GO:0030170">
    <property type="term" value="F:pyridoxal phosphate binding"/>
    <property type="evidence" value="ECO:0007669"/>
    <property type="project" value="InterPro"/>
</dbReference>
<dbReference type="SUPFAM" id="SSF53901">
    <property type="entry name" value="Thiolase-like"/>
    <property type="match status" value="1"/>
</dbReference>
<feature type="domain" description="Ketosynthase family 3 (KS3)" evidence="9">
    <location>
        <begin position="16"/>
        <end position="448"/>
    </location>
</feature>
<keyword evidence="11" id="KW-1185">Reference proteome</keyword>
<feature type="region of interest" description="Disordered" evidence="7">
    <location>
        <begin position="2685"/>
        <end position="2710"/>
    </location>
</feature>
<dbReference type="Pfam" id="PF00698">
    <property type="entry name" value="Acyl_transf_1"/>
    <property type="match status" value="1"/>
</dbReference>
<dbReference type="Gene3D" id="3.40.47.10">
    <property type="match status" value="1"/>
</dbReference>
<dbReference type="InterPro" id="IPR015421">
    <property type="entry name" value="PyrdxlP-dep_Trfase_major"/>
</dbReference>
<dbReference type="NCBIfam" id="TIGR01733">
    <property type="entry name" value="AA-adenyl-dom"/>
    <property type="match status" value="1"/>
</dbReference>
<evidence type="ECO:0000256" key="4">
    <source>
        <dbReference type="ARBA" id="ARBA00022679"/>
    </source>
</evidence>
<keyword evidence="3" id="KW-0597">Phosphoprotein</keyword>
<comment type="cofactor">
    <cofactor evidence="1">
        <name>pyridoxal 5'-phosphate</name>
        <dbReference type="ChEBI" id="CHEBI:597326"/>
    </cofactor>
</comment>
<dbReference type="InterPro" id="IPR014030">
    <property type="entry name" value="Ketoacyl_synth_N"/>
</dbReference>
<evidence type="ECO:0000256" key="7">
    <source>
        <dbReference type="SAM" id="MobiDB-lite"/>
    </source>
</evidence>
<dbReference type="PANTHER" id="PTHR43775:SF51">
    <property type="entry name" value="INACTIVE PHENOLPHTHIOCEROL SYNTHESIS POLYKETIDE SYNTHASE TYPE I PKS1-RELATED"/>
    <property type="match status" value="1"/>
</dbReference>
<dbReference type="InterPro" id="IPR010071">
    <property type="entry name" value="AA_adenyl_dom"/>
</dbReference>
<dbReference type="InterPro" id="IPR036736">
    <property type="entry name" value="ACP-like_sf"/>
</dbReference>
<reference evidence="11" key="1">
    <citation type="submission" date="2008-03" db="EMBL/GenBank/DDBJ databases">
        <title>Complete sequence of chromosome of Beijerinckia indica subsp. indica ATCC 9039.</title>
        <authorList>
            <consortium name="US DOE Joint Genome Institute"/>
            <person name="Copeland A."/>
            <person name="Lucas S."/>
            <person name="Lapidus A."/>
            <person name="Glavina del Rio T."/>
            <person name="Dalin E."/>
            <person name="Tice H."/>
            <person name="Bruce D."/>
            <person name="Goodwin L."/>
            <person name="Pitluck S."/>
            <person name="LaButti K."/>
            <person name="Schmutz J."/>
            <person name="Larimer F."/>
            <person name="Land M."/>
            <person name="Hauser L."/>
            <person name="Kyrpides N."/>
            <person name="Mikhailova N."/>
            <person name="Dunfield P.F."/>
            <person name="Dedysh S.N."/>
            <person name="Liesack W."/>
            <person name="Saw J.H."/>
            <person name="Alam M."/>
            <person name="Chen Y."/>
            <person name="Murrell J.C."/>
            <person name="Richardson P."/>
        </authorList>
    </citation>
    <scope>NUCLEOTIDE SEQUENCE [LARGE SCALE GENOMIC DNA]</scope>
    <source>
        <strain evidence="11">ATCC 9039 / DSM 1715 / NCIMB 8712</strain>
    </source>
</reference>
<evidence type="ECO:0000259" key="8">
    <source>
        <dbReference type="PROSITE" id="PS50075"/>
    </source>
</evidence>
<dbReference type="InterPro" id="IPR001242">
    <property type="entry name" value="Condensation_dom"/>
</dbReference>
<dbReference type="InterPro" id="IPR042099">
    <property type="entry name" value="ANL_N_sf"/>
</dbReference>
<organism evidence="10 11">
    <name type="scientific">Beijerinckia indica subsp. indica (strain ATCC 9039 / DSM 1715 / NCIMB 8712)</name>
    <dbReference type="NCBI Taxonomy" id="395963"/>
    <lineage>
        <taxon>Bacteria</taxon>
        <taxon>Pseudomonadati</taxon>
        <taxon>Pseudomonadota</taxon>
        <taxon>Alphaproteobacteria</taxon>
        <taxon>Hyphomicrobiales</taxon>
        <taxon>Beijerinckiaceae</taxon>
        <taxon>Beijerinckia</taxon>
    </lineage>
</organism>